<dbReference type="InterPro" id="IPR003661">
    <property type="entry name" value="HisK_dim/P_dom"/>
</dbReference>
<evidence type="ECO:0000256" key="4">
    <source>
        <dbReference type="ARBA" id="ARBA00022679"/>
    </source>
</evidence>
<dbReference type="SUPFAM" id="SSF55874">
    <property type="entry name" value="ATPase domain of HSP90 chaperone/DNA topoisomerase II/histidine kinase"/>
    <property type="match status" value="1"/>
</dbReference>
<comment type="catalytic activity">
    <reaction evidence="1">
        <text>ATP + protein L-histidine = ADP + protein N-phospho-L-histidine.</text>
        <dbReference type="EC" id="2.7.13.3"/>
    </reaction>
</comment>
<evidence type="ECO:0000256" key="7">
    <source>
        <dbReference type="ARBA" id="ARBA00022989"/>
    </source>
</evidence>
<dbReference type="PANTHER" id="PTHR45436:SF5">
    <property type="entry name" value="SENSOR HISTIDINE KINASE TRCS"/>
    <property type="match status" value="1"/>
</dbReference>
<dbReference type="Pfam" id="PF02518">
    <property type="entry name" value="HATPase_c"/>
    <property type="match status" value="1"/>
</dbReference>
<dbReference type="InterPro" id="IPR011009">
    <property type="entry name" value="Kinase-like_dom_sf"/>
</dbReference>
<feature type="compositionally biased region" description="Basic and acidic residues" evidence="11">
    <location>
        <begin position="302"/>
        <end position="330"/>
    </location>
</feature>
<accession>A0A9Q0BZZ0</accession>
<dbReference type="Gene3D" id="3.30.200.20">
    <property type="entry name" value="Phosphorylase Kinase, domain 1"/>
    <property type="match status" value="1"/>
</dbReference>
<feature type="domain" description="Histidine kinase" evidence="13">
    <location>
        <begin position="730"/>
        <end position="944"/>
    </location>
</feature>
<comment type="caution">
    <text evidence="15">The sequence shown here is derived from an EMBL/GenBank/DDBJ whole genome shotgun (WGS) entry which is preliminary data.</text>
</comment>
<feature type="domain" description="HAMP" evidence="14">
    <location>
        <begin position="670"/>
        <end position="722"/>
    </location>
</feature>
<dbReference type="SMART" id="SM00304">
    <property type="entry name" value="HAMP"/>
    <property type="match status" value="1"/>
</dbReference>
<evidence type="ECO:0000256" key="2">
    <source>
        <dbReference type="ARBA" id="ARBA00004370"/>
    </source>
</evidence>
<evidence type="ECO:0000256" key="11">
    <source>
        <dbReference type="SAM" id="MobiDB-lite"/>
    </source>
</evidence>
<dbReference type="InterPro" id="IPR003594">
    <property type="entry name" value="HATPase_dom"/>
</dbReference>
<dbReference type="GO" id="GO:0000155">
    <property type="term" value="F:phosphorelay sensor kinase activity"/>
    <property type="evidence" value="ECO:0007669"/>
    <property type="project" value="InterPro"/>
</dbReference>
<gene>
    <name evidence="15" type="ORF">LUZ63_020330</name>
</gene>
<dbReference type="OrthoDB" id="1939001at2759"/>
<dbReference type="InterPro" id="IPR036890">
    <property type="entry name" value="HATPase_C_sf"/>
</dbReference>
<keyword evidence="16" id="KW-1185">Reference proteome</keyword>
<dbReference type="SUPFAM" id="SSF158472">
    <property type="entry name" value="HAMP domain-like"/>
    <property type="match status" value="1"/>
</dbReference>
<feature type="transmembrane region" description="Helical" evidence="12">
    <location>
        <begin position="501"/>
        <end position="524"/>
    </location>
</feature>
<dbReference type="Pfam" id="PF00512">
    <property type="entry name" value="HisKA"/>
    <property type="match status" value="1"/>
</dbReference>
<feature type="compositionally biased region" description="Basic and acidic residues" evidence="11">
    <location>
        <begin position="241"/>
        <end position="255"/>
    </location>
</feature>
<dbReference type="InterPro" id="IPR016477">
    <property type="entry name" value="Fructo-/Ketosamine-3-kinase"/>
</dbReference>
<feature type="compositionally biased region" description="Low complexity" evidence="11">
    <location>
        <begin position="354"/>
        <end position="373"/>
    </location>
</feature>
<keyword evidence="6" id="KW-0418">Kinase</keyword>
<dbReference type="InterPro" id="IPR004358">
    <property type="entry name" value="Sig_transdc_His_kin-like_C"/>
</dbReference>
<comment type="catalytic activity">
    <reaction evidence="10">
        <text>N(6)-D-ribulosyl-L-lysyl-[protein] + ATP = N(6)-(3-O-phospho-D-ribulosyl)-L-lysyl-[protein] + ADP + H(+)</text>
        <dbReference type="Rhea" id="RHEA:48432"/>
        <dbReference type="Rhea" id="RHEA-COMP:12103"/>
        <dbReference type="Rhea" id="RHEA-COMP:12104"/>
        <dbReference type="ChEBI" id="CHEBI:15378"/>
        <dbReference type="ChEBI" id="CHEBI:30616"/>
        <dbReference type="ChEBI" id="CHEBI:90418"/>
        <dbReference type="ChEBI" id="CHEBI:90420"/>
        <dbReference type="ChEBI" id="CHEBI:456216"/>
        <dbReference type="EC" id="2.7.1.172"/>
    </reaction>
    <physiologicalReaction direction="left-to-right" evidence="10">
        <dbReference type="Rhea" id="RHEA:48433"/>
    </physiologicalReaction>
</comment>
<dbReference type="Pfam" id="PF03881">
    <property type="entry name" value="Fructosamin_kin"/>
    <property type="match status" value="1"/>
</dbReference>
<proteinExistence type="predicted"/>
<dbReference type="Gene3D" id="3.30.565.10">
    <property type="entry name" value="Histidine kinase-like ATPase, C-terminal domain"/>
    <property type="match status" value="1"/>
</dbReference>
<feature type="transmembrane region" description="Helical" evidence="12">
    <location>
        <begin position="649"/>
        <end position="669"/>
    </location>
</feature>
<sequence>MRLSDGRTVLAKTRPHPPAGFFEAEARGLRRLAASGAVAVPEVLAVDTDCLVLAWVEPGRPDAESAAALGRSLAALHAGPASYGADAPGFVGLLPLPNDPAPTWPELYATRRVLPYLKLSVDRGQIEERDASAVDALMHRITEVAGPEEPPALLHGDLWSGNVVWAKDDPPHLIDAAAVHGGHRESDLAMLALFGLPQLQRVLEAYQEATPLADGWEDRVPLHQLHPLLVHTAMFGSSLRRCESGERRERREAAGPRRRRRPRRARVAAPLAGVQRLPRRHRRGRGGRAGPDRGRATGRARAGRDDAPPGRHRDDEGAARGGQRRTDPRAHRPRLRGRPGRRPRRRRRRLPHQAVRAGGAAGPGARPAAALGPGARGRRRGALVLRPHHGPRHPRGAARRALDGADTHGVLAAGAVPAPPAARAGPLVHPRGGLGLRLPDDRQLARGVRRLRPPQARGRGRAAAAAHGARRGLRAARAGLMPPVSRLREAVHYRRSLASRVTLLTTIAVGVAVAVVAGAGYATVRQQSVATLDDSLRDRAVAAAQFDAYQTLDPAQIPSVVSGASDVSIVLIDLRVNRAYRYPKETPVRPRQPDLEVALGKSRSTTRTISAGGEQYRVITVPAASRGTALMLAQSLEQTNQLLTRLRTVTLSLGAAGILLAAVAGWAVARNGLRPVRKLTTSVEEIARTERLDPIEVEGKDEVARLSAAFNEMLGSLSASRDRQRQLVADAGHELRTPLTSLRTNLELLSQSEQESGPTLSAQSRRELLDDVSAQIGELTTLIGDLVELARDEEAGSVVHTVELSTIVEAALTRVRRRATGPDGIDFQVGLEPWWLTGDATSLERAVTNLLDNAVKWSPEGGTVSVRLAQGTLVVEDEGPGIAEEDRPHVFDRFYRSRESRALPGSGLGLSIVRAVAERHGGSVAADGSPAGGARLTFQLPGSQQDPGTSSDDESAAAVFPTS</sequence>
<dbReference type="CDD" id="cd06225">
    <property type="entry name" value="HAMP"/>
    <property type="match status" value="1"/>
</dbReference>
<reference evidence="15" key="1">
    <citation type="journal article" date="2022" name="Cell">
        <title>Repeat-based holocentromeres influence genome architecture and karyotype evolution.</title>
        <authorList>
            <person name="Hofstatter P.G."/>
            <person name="Thangavel G."/>
            <person name="Lux T."/>
            <person name="Neumann P."/>
            <person name="Vondrak T."/>
            <person name="Novak P."/>
            <person name="Zhang M."/>
            <person name="Costa L."/>
            <person name="Castellani M."/>
            <person name="Scott A."/>
            <person name="Toegelov H."/>
            <person name="Fuchs J."/>
            <person name="Mata-Sucre Y."/>
            <person name="Dias Y."/>
            <person name="Vanzela A.L.L."/>
            <person name="Huettel B."/>
            <person name="Almeida C.C.S."/>
            <person name="Simkova H."/>
            <person name="Souza G."/>
            <person name="Pedrosa-Harand A."/>
            <person name="Macas J."/>
            <person name="Mayer K.F.X."/>
            <person name="Houben A."/>
            <person name="Marques A."/>
        </authorList>
    </citation>
    <scope>NUCLEOTIDE SEQUENCE</scope>
    <source>
        <strain evidence="15">RhyBre1mFocal</strain>
    </source>
</reference>
<dbReference type="Gene3D" id="1.10.287.130">
    <property type="match status" value="1"/>
</dbReference>
<dbReference type="SUPFAM" id="SSF56112">
    <property type="entry name" value="Protein kinase-like (PK-like)"/>
    <property type="match status" value="1"/>
</dbReference>
<feature type="compositionally biased region" description="Polar residues" evidence="11">
    <location>
        <begin position="940"/>
        <end position="950"/>
    </location>
</feature>
<dbReference type="Gene3D" id="6.10.340.10">
    <property type="match status" value="1"/>
</dbReference>
<feature type="compositionally biased region" description="Basic residues" evidence="11">
    <location>
        <begin position="277"/>
        <end position="286"/>
    </location>
</feature>
<dbReference type="Gene3D" id="1.20.1270.240">
    <property type="match status" value="1"/>
</dbReference>
<feature type="region of interest" description="Disordered" evidence="11">
    <location>
        <begin position="241"/>
        <end position="376"/>
    </location>
</feature>
<evidence type="ECO:0000256" key="3">
    <source>
        <dbReference type="ARBA" id="ARBA00022553"/>
    </source>
</evidence>
<evidence type="ECO:0000256" key="10">
    <source>
        <dbReference type="ARBA" id="ARBA00048655"/>
    </source>
</evidence>
<dbReference type="GO" id="GO:0102193">
    <property type="term" value="F:protein-ribulosamine 3-kinase activity"/>
    <property type="evidence" value="ECO:0007669"/>
    <property type="project" value="UniProtKB-EC"/>
</dbReference>
<dbReference type="SUPFAM" id="SSF47384">
    <property type="entry name" value="Homodimeric domain of signal transducing histidine kinase"/>
    <property type="match status" value="1"/>
</dbReference>
<evidence type="ECO:0000259" key="13">
    <source>
        <dbReference type="PROSITE" id="PS50109"/>
    </source>
</evidence>
<organism evidence="15 16">
    <name type="scientific">Rhynchospora breviuscula</name>
    <dbReference type="NCBI Taxonomy" id="2022672"/>
    <lineage>
        <taxon>Eukaryota</taxon>
        <taxon>Viridiplantae</taxon>
        <taxon>Streptophyta</taxon>
        <taxon>Embryophyta</taxon>
        <taxon>Tracheophyta</taxon>
        <taxon>Spermatophyta</taxon>
        <taxon>Magnoliopsida</taxon>
        <taxon>Liliopsida</taxon>
        <taxon>Poales</taxon>
        <taxon>Cyperaceae</taxon>
        <taxon>Cyperoideae</taxon>
        <taxon>Rhynchosporeae</taxon>
        <taxon>Rhynchospora</taxon>
    </lineage>
</organism>
<keyword evidence="7 12" id="KW-1133">Transmembrane helix</keyword>
<dbReference type="CDD" id="cd00075">
    <property type="entry name" value="HATPase"/>
    <property type="match status" value="1"/>
</dbReference>
<evidence type="ECO:0000256" key="8">
    <source>
        <dbReference type="ARBA" id="ARBA00023012"/>
    </source>
</evidence>
<keyword evidence="3" id="KW-0597">Phosphoprotein</keyword>
<dbReference type="SMART" id="SM00387">
    <property type="entry name" value="HATPase_c"/>
    <property type="match status" value="1"/>
</dbReference>
<keyword evidence="5 12" id="KW-0812">Transmembrane</keyword>
<dbReference type="CDD" id="cd00082">
    <property type="entry name" value="HisKA"/>
    <property type="match status" value="1"/>
</dbReference>
<feature type="region of interest" description="Disordered" evidence="11">
    <location>
        <begin position="923"/>
        <end position="963"/>
    </location>
</feature>
<name>A0A9Q0BZZ0_9POAL</name>
<dbReference type="InterPro" id="IPR003660">
    <property type="entry name" value="HAMP_dom"/>
</dbReference>
<dbReference type="Gene3D" id="1.10.510.10">
    <property type="entry name" value="Transferase(Phosphotransferase) domain 1"/>
    <property type="match status" value="1"/>
</dbReference>
<evidence type="ECO:0000256" key="9">
    <source>
        <dbReference type="ARBA" id="ARBA00023136"/>
    </source>
</evidence>
<dbReference type="PRINTS" id="PR00344">
    <property type="entry name" value="BCTRLSENSOR"/>
</dbReference>
<dbReference type="EMBL" id="JAMQYH010000029">
    <property type="protein sequence ID" value="KAJ1684575.1"/>
    <property type="molecule type" value="Genomic_DNA"/>
</dbReference>
<comment type="subcellular location">
    <subcellularLocation>
        <location evidence="2">Membrane</location>
    </subcellularLocation>
</comment>
<keyword evidence="8" id="KW-0902">Two-component regulatory system</keyword>
<dbReference type="GO" id="GO:0005886">
    <property type="term" value="C:plasma membrane"/>
    <property type="evidence" value="ECO:0007669"/>
    <property type="project" value="TreeGrafter"/>
</dbReference>
<feature type="compositionally biased region" description="Basic residues" evidence="11">
    <location>
        <begin position="256"/>
        <end position="266"/>
    </location>
</feature>
<dbReference type="InterPro" id="IPR050428">
    <property type="entry name" value="TCS_sensor_his_kinase"/>
</dbReference>
<dbReference type="InterPro" id="IPR036097">
    <property type="entry name" value="HisK_dim/P_sf"/>
</dbReference>
<evidence type="ECO:0000259" key="14">
    <source>
        <dbReference type="PROSITE" id="PS50885"/>
    </source>
</evidence>
<evidence type="ECO:0000256" key="5">
    <source>
        <dbReference type="ARBA" id="ARBA00022692"/>
    </source>
</evidence>
<evidence type="ECO:0000256" key="12">
    <source>
        <dbReference type="SAM" id="Phobius"/>
    </source>
</evidence>
<dbReference type="PANTHER" id="PTHR45436">
    <property type="entry name" value="SENSOR HISTIDINE KINASE YKOH"/>
    <property type="match status" value="1"/>
</dbReference>
<evidence type="ECO:0000313" key="16">
    <source>
        <dbReference type="Proteomes" id="UP001151287"/>
    </source>
</evidence>
<protein>
    <recommendedName>
        <fullName evidence="17">Histidine kinase</fullName>
    </recommendedName>
</protein>
<dbReference type="Pfam" id="PF00672">
    <property type="entry name" value="HAMP"/>
    <property type="match status" value="1"/>
</dbReference>
<feature type="compositionally biased region" description="Basic residues" evidence="11">
    <location>
        <begin position="331"/>
        <end position="351"/>
    </location>
</feature>
<evidence type="ECO:0000256" key="1">
    <source>
        <dbReference type="ARBA" id="ARBA00000085"/>
    </source>
</evidence>
<dbReference type="PROSITE" id="PS50885">
    <property type="entry name" value="HAMP"/>
    <property type="match status" value="1"/>
</dbReference>
<evidence type="ECO:0008006" key="17">
    <source>
        <dbReference type="Google" id="ProtNLM"/>
    </source>
</evidence>
<dbReference type="PROSITE" id="PS50109">
    <property type="entry name" value="HIS_KIN"/>
    <property type="match status" value="1"/>
</dbReference>
<keyword evidence="9 12" id="KW-0472">Membrane</keyword>
<dbReference type="InterPro" id="IPR005467">
    <property type="entry name" value="His_kinase_dom"/>
</dbReference>
<dbReference type="SMART" id="SM00388">
    <property type="entry name" value="HisKA"/>
    <property type="match status" value="1"/>
</dbReference>
<dbReference type="Proteomes" id="UP001151287">
    <property type="component" value="Unassembled WGS sequence"/>
</dbReference>
<keyword evidence="4" id="KW-0808">Transferase</keyword>
<dbReference type="AlphaFoldDB" id="A0A9Q0BZZ0"/>
<evidence type="ECO:0000256" key="6">
    <source>
        <dbReference type="ARBA" id="ARBA00022777"/>
    </source>
</evidence>
<evidence type="ECO:0000313" key="15">
    <source>
        <dbReference type="EMBL" id="KAJ1684575.1"/>
    </source>
</evidence>